<dbReference type="OrthoDB" id="5328412at2759"/>
<comment type="caution">
    <text evidence="2">The sequence shown here is derived from an EMBL/GenBank/DDBJ whole genome shotgun (WGS) entry which is preliminary data.</text>
</comment>
<organism evidence="2 3">
    <name type="scientific">Cronartium quercuum f. sp. fusiforme G11</name>
    <dbReference type="NCBI Taxonomy" id="708437"/>
    <lineage>
        <taxon>Eukaryota</taxon>
        <taxon>Fungi</taxon>
        <taxon>Dikarya</taxon>
        <taxon>Basidiomycota</taxon>
        <taxon>Pucciniomycotina</taxon>
        <taxon>Pucciniomycetes</taxon>
        <taxon>Pucciniales</taxon>
        <taxon>Coleosporiaceae</taxon>
        <taxon>Cronartium</taxon>
    </lineage>
</organism>
<evidence type="ECO:0000313" key="2">
    <source>
        <dbReference type="EMBL" id="KAG0151804.1"/>
    </source>
</evidence>
<dbReference type="EMBL" id="MU167211">
    <property type="protein sequence ID" value="KAG0151804.1"/>
    <property type="molecule type" value="Genomic_DNA"/>
</dbReference>
<sequence>MPPGRNQKSQRRPNAQKRIGTDRISDSLDSEEVFERGVEQEEQGERYQFGEKARVRFENSIKHYERSIELELGSVEPDPKRLFDRHFNCARVLVHYAQTFAPGRMACVEFIQNGIRHYRESVSLGEEPTDLIDAHFNLASSLSTLGDMISAGAIPPSPEYVGQAEVCWEEAKGEFIRTFELQTSLSSEQAGHHPKLDTQTNAEAEKEVAGDEGIGGEDIEVKEFFSITPSVMIDTLLALIDVLLTLLPTQANNSRVQIDHYLQKVLELNTLAESSLVPTRKFEIENLMINVELSLIENEFSEVIKDSTPPVRSLTDIEAQMQTILTRLENLSNNYNGSAEDLQDLVVLANNYSLLCSTYSLIQFRLQVPIDAERLKTLLLKTRSLHSVILSRLRSHRIRPIQHLLPHETTPLISSSLIGQAEVHLLLHTLSYPHLTAPTPYQNAFGLVLEAYNETKGPYSLSPVLLTNFPIRLQVVPSPIADRREDWLCLSPRLEAVKLMIRAKWLLTDLNDSASEEDVEKLVRAEVVPMLKKFEISRADVVRYAEESEDDAIWCMTAGREGRMWRWLLRM</sequence>
<evidence type="ECO:0000313" key="3">
    <source>
        <dbReference type="Proteomes" id="UP000886653"/>
    </source>
</evidence>
<feature type="region of interest" description="Disordered" evidence="1">
    <location>
        <begin position="1"/>
        <end position="32"/>
    </location>
</feature>
<reference evidence="2" key="1">
    <citation type="submission" date="2013-11" db="EMBL/GenBank/DDBJ databases">
        <title>Genome sequence of the fusiform rust pathogen reveals effectors for host alternation and coevolution with pine.</title>
        <authorList>
            <consortium name="DOE Joint Genome Institute"/>
            <person name="Smith K."/>
            <person name="Pendleton A."/>
            <person name="Kubisiak T."/>
            <person name="Anderson C."/>
            <person name="Salamov A."/>
            <person name="Aerts A."/>
            <person name="Riley R."/>
            <person name="Clum A."/>
            <person name="Lindquist E."/>
            <person name="Ence D."/>
            <person name="Campbell M."/>
            <person name="Kronenberg Z."/>
            <person name="Feau N."/>
            <person name="Dhillon B."/>
            <person name="Hamelin R."/>
            <person name="Burleigh J."/>
            <person name="Smith J."/>
            <person name="Yandell M."/>
            <person name="Nelson C."/>
            <person name="Grigoriev I."/>
            <person name="Davis J."/>
        </authorList>
    </citation>
    <scope>NUCLEOTIDE SEQUENCE</scope>
    <source>
        <strain evidence="2">G11</strain>
    </source>
</reference>
<accession>A0A9P6NX51</accession>
<gene>
    <name evidence="2" type="ORF">CROQUDRAFT_650857</name>
</gene>
<protein>
    <submittedName>
        <fullName evidence="2">Uncharacterized protein</fullName>
    </submittedName>
</protein>
<proteinExistence type="predicted"/>
<dbReference type="AlphaFoldDB" id="A0A9P6NX51"/>
<evidence type="ECO:0000256" key="1">
    <source>
        <dbReference type="SAM" id="MobiDB-lite"/>
    </source>
</evidence>
<keyword evidence="3" id="KW-1185">Reference proteome</keyword>
<dbReference type="Proteomes" id="UP000886653">
    <property type="component" value="Unassembled WGS sequence"/>
</dbReference>
<name>A0A9P6NX51_9BASI</name>